<sequence>MRIGRVCGSIKELDMKGIEDHRIRRLNMNIGSYWEGSRGLEHKKKEKNQMKQKLT</sequence>
<dbReference type="EMBL" id="MNCJ02000332">
    <property type="protein sequence ID" value="KAF5753355.1"/>
    <property type="molecule type" value="Genomic_DNA"/>
</dbReference>
<gene>
    <name evidence="1" type="ORF">HanXRQr2_Chr17g0779221</name>
</gene>
<reference evidence="1" key="2">
    <citation type="submission" date="2020-06" db="EMBL/GenBank/DDBJ databases">
        <title>Helianthus annuus Genome sequencing and assembly Release 2.</title>
        <authorList>
            <person name="Gouzy J."/>
            <person name="Langlade N."/>
            <person name="Munos S."/>
        </authorList>
    </citation>
    <scope>NUCLEOTIDE SEQUENCE</scope>
    <source>
        <tissue evidence="1">Leaves</tissue>
    </source>
</reference>
<dbReference type="Gramene" id="mRNA:HanXRQr2_Chr17g0779221">
    <property type="protein sequence ID" value="CDS:HanXRQr2_Chr17g0779221.1"/>
    <property type="gene ID" value="HanXRQr2_Chr17g0779221"/>
</dbReference>
<reference evidence="1" key="1">
    <citation type="journal article" date="2017" name="Nature">
        <title>The sunflower genome provides insights into oil metabolism, flowering and Asterid evolution.</title>
        <authorList>
            <person name="Badouin H."/>
            <person name="Gouzy J."/>
            <person name="Grassa C.J."/>
            <person name="Murat F."/>
            <person name="Staton S.E."/>
            <person name="Cottret L."/>
            <person name="Lelandais-Briere C."/>
            <person name="Owens G.L."/>
            <person name="Carrere S."/>
            <person name="Mayjonade B."/>
            <person name="Legrand L."/>
            <person name="Gill N."/>
            <person name="Kane N.C."/>
            <person name="Bowers J.E."/>
            <person name="Hubner S."/>
            <person name="Bellec A."/>
            <person name="Berard A."/>
            <person name="Berges H."/>
            <person name="Blanchet N."/>
            <person name="Boniface M.C."/>
            <person name="Brunel D."/>
            <person name="Catrice O."/>
            <person name="Chaidir N."/>
            <person name="Claudel C."/>
            <person name="Donnadieu C."/>
            <person name="Faraut T."/>
            <person name="Fievet G."/>
            <person name="Helmstetter N."/>
            <person name="King M."/>
            <person name="Knapp S.J."/>
            <person name="Lai Z."/>
            <person name="Le Paslier M.C."/>
            <person name="Lippi Y."/>
            <person name="Lorenzon L."/>
            <person name="Mandel J.R."/>
            <person name="Marage G."/>
            <person name="Marchand G."/>
            <person name="Marquand E."/>
            <person name="Bret-Mestries E."/>
            <person name="Morien E."/>
            <person name="Nambeesan S."/>
            <person name="Nguyen T."/>
            <person name="Pegot-Espagnet P."/>
            <person name="Pouilly N."/>
            <person name="Raftis F."/>
            <person name="Sallet E."/>
            <person name="Schiex T."/>
            <person name="Thomas J."/>
            <person name="Vandecasteele C."/>
            <person name="Vares D."/>
            <person name="Vear F."/>
            <person name="Vautrin S."/>
            <person name="Crespi M."/>
            <person name="Mangin B."/>
            <person name="Burke J.M."/>
            <person name="Salse J."/>
            <person name="Munos S."/>
            <person name="Vincourt P."/>
            <person name="Rieseberg L.H."/>
            <person name="Langlade N.B."/>
        </authorList>
    </citation>
    <scope>NUCLEOTIDE SEQUENCE</scope>
    <source>
        <tissue evidence="1">Leaves</tissue>
    </source>
</reference>
<evidence type="ECO:0000313" key="2">
    <source>
        <dbReference type="Proteomes" id="UP000215914"/>
    </source>
</evidence>
<comment type="caution">
    <text evidence="1">The sequence shown here is derived from an EMBL/GenBank/DDBJ whole genome shotgun (WGS) entry which is preliminary data.</text>
</comment>
<keyword evidence="2" id="KW-1185">Reference proteome</keyword>
<name>A0A9K3GS32_HELAN</name>
<organism evidence="1 2">
    <name type="scientific">Helianthus annuus</name>
    <name type="common">Common sunflower</name>
    <dbReference type="NCBI Taxonomy" id="4232"/>
    <lineage>
        <taxon>Eukaryota</taxon>
        <taxon>Viridiplantae</taxon>
        <taxon>Streptophyta</taxon>
        <taxon>Embryophyta</taxon>
        <taxon>Tracheophyta</taxon>
        <taxon>Spermatophyta</taxon>
        <taxon>Magnoliopsida</taxon>
        <taxon>eudicotyledons</taxon>
        <taxon>Gunneridae</taxon>
        <taxon>Pentapetalae</taxon>
        <taxon>asterids</taxon>
        <taxon>campanulids</taxon>
        <taxon>Asterales</taxon>
        <taxon>Asteraceae</taxon>
        <taxon>Asteroideae</taxon>
        <taxon>Heliantheae alliance</taxon>
        <taxon>Heliantheae</taxon>
        <taxon>Helianthus</taxon>
    </lineage>
</organism>
<protein>
    <submittedName>
        <fullName evidence="1">Uncharacterized protein</fullName>
    </submittedName>
</protein>
<accession>A0A9K3GS32</accession>
<dbReference type="AlphaFoldDB" id="A0A9K3GS32"/>
<evidence type="ECO:0000313" key="1">
    <source>
        <dbReference type="EMBL" id="KAF5753355.1"/>
    </source>
</evidence>
<proteinExistence type="predicted"/>
<dbReference type="Proteomes" id="UP000215914">
    <property type="component" value="Unassembled WGS sequence"/>
</dbReference>